<name>A0A9J6B343_SOLCO</name>
<evidence type="ECO:0000313" key="1">
    <source>
        <dbReference type="EMBL" id="KAG5631173.1"/>
    </source>
</evidence>
<organism evidence="1 2">
    <name type="scientific">Solanum commersonii</name>
    <name type="common">Commerson's wild potato</name>
    <name type="synonym">Commerson's nightshade</name>
    <dbReference type="NCBI Taxonomy" id="4109"/>
    <lineage>
        <taxon>Eukaryota</taxon>
        <taxon>Viridiplantae</taxon>
        <taxon>Streptophyta</taxon>
        <taxon>Embryophyta</taxon>
        <taxon>Tracheophyta</taxon>
        <taxon>Spermatophyta</taxon>
        <taxon>Magnoliopsida</taxon>
        <taxon>eudicotyledons</taxon>
        <taxon>Gunneridae</taxon>
        <taxon>Pentapetalae</taxon>
        <taxon>asterids</taxon>
        <taxon>lamiids</taxon>
        <taxon>Solanales</taxon>
        <taxon>Solanaceae</taxon>
        <taxon>Solanoideae</taxon>
        <taxon>Solaneae</taxon>
        <taxon>Solanum</taxon>
    </lineage>
</organism>
<reference evidence="1 2" key="1">
    <citation type="submission" date="2020-09" db="EMBL/GenBank/DDBJ databases">
        <title>De no assembly of potato wild relative species, Solanum commersonii.</title>
        <authorList>
            <person name="Cho K."/>
        </authorList>
    </citation>
    <scope>NUCLEOTIDE SEQUENCE [LARGE SCALE GENOMIC DNA]</scope>
    <source>
        <strain evidence="1">LZ3.2</strain>
        <tissue evidence="1">Leaf</tissue>
    </source>
</reference>
<evidence type="ECO:0000313" key="2">
    <source>
        <dbReference type="Proteomes" id="UP000824120"/>
    </source>
</evidence>
<protein>
    <submittedName>
        <fullName evidence="1">Uncharacterized protein</fullName>
    </submittedName>
</protein>
<dbReference type="EMBL" id="JACXVP010000001">
    <property type="protein sequence ID" value="KAG5631173.1"/>
    <property type="molecule type" value="Genomic_DNA"/>
</dbReference>
<dbReference type="Proteomes" id="UP000824120">
    <property type="component" value="Chromosome 1"/>
</dbReference>
<comment type="caution">
    <text evidence="1">The sequence shown here is derived from an EMBL/GenBank/DDBJ whole genome shotgun (WGS) entry which is preliminary data.</text>
</comment>
<dbReference type="AlphaFoldDB" id="A0A9J6B343"/>
<keyword evidence="2" id="KW-1185">Reference proteome</keyword>
<proteinExistence type="predicted"/>
<gene>
    <name evidence="1" type="ORF">H5410_002890</name>
</gene>
<sequence length="164" mass="19324">MRTIDVVKCCIQGPMVQLRQVIDLWWEADCGSKIKPLFHVVPIFDIWKIWKRRNTIGNGGTMSMHTKIMEINNYLYLFAKSRYAWLRKMHNTWPLIFKILEEYIPLICSRVVYWKHSPMVDIQSIKGWMVNIEVEGVNIFREGNNLANFLINHVAPFGSIDVKI</sequence>
<accession>A0A9J6B343</accession>